<feature type="transmembrane region" description="Helical" evidence="1">
    <location>
        <begin position="55"/>
        <end position="73"/>
    </location>
</feature>
<dbReference type="Pfam" id="PF04854">
    <property type="entry name" value="DUF624"/>
    <property type="match status" value="1"/>
</dbReference>
<reference evidence="2 3" key="1">
    <citation type="submission" date="2020-02" db="EMBL/GenBank/DDBJ databases">
        <authorList>
            <person name="Li X.-J."/>
            <person name="Han X.-M."/>
        </authorList>
    </citation>
    <scope>NUCLEOTIDE SEQUENCE [LARGE SCALE GENOMIC DNA]</scope>
    <source>
        <strain evidence="2 3">CCTCC AB 2017055</strain>
    </source>
</reference>
<feature type="transmembrane region" description="Helical" evidence="1">
    <location>
        <begin position="85"/>
        <end position="108"/>
    </location>
</feature>
<evidence type="ECO:0000313" key="3">
    <source>
        <dbReference type="Proteomes" id="UP000475214"/>
    </source>
</evidence>
<dbReference type="EMBL" id="JAAGOA010000017">
    <property type="protein sequence ID" value="NEE02863.1"/>
    <property type="molecule type" value="Genomic_DNA"/>
</dbReference>
<evidence type="ECO:0000256" key="1">
    <source>
        <dbReference type="SAM" id="Phobius"/>
    </source>
</evidence>
<keyword evidence="1" id="KW-0472">Membrane</keyword>
<dbReference type="InterPro" id="IPR006938">
    <property type="entry name" value="DUF624"/>
</dbReference>
<protein>
    <submittedName>
        <fullName evidence="2">DUF624 domain-containing protein</fullName>
    </submittedName>
</protein>
<sequence>MVLAFTLFGGVVLGVGPALAAAYALSRRHHRGEAVRPLRDFAETWRREFWRGNAVILPVVAAGTILWLNYSALSALGPDAAPARLASLLGLIVMIGIAAHIGPMYAHFDLPSRQYILTASRFALAQPASTIILLFVFAAAAFTSAVFPVLVLSVSIGAWIHTSTWLCQRFYAENERRLAAGTEDLPEHTTVGALPAEPLRMR</sequence>
<name>A0A6L9SCR0_9ACTN</name>
<organism evidence="2 3">
    <name type="scientific">Phytoactinopolyspora halotolerans</name>
    <dbReference type="NCBI Taxonomy" id="1981512"/>
    <lineage>
        <taxon>Bacteria</taxon>
        <taxon>Bacillati</taxon>
        <taxon>Actinomycetota</taxon>
        <taxon>Actinomycetes</taxon>
        <taxon>Jiangellales</taxon>
        <taxon>Jiangellaceae</taxon>
        <taxon>Phytoactinopolyspora</taxon>
    </lineage>
</organism>
<evidence type="ECO:0000313" key="2">
    <source>
        <dbReference type="EMBL" id="NEE02863.1"/>
    </source>
</evidence>
<comment type="caution">
    <text evidence="2">The sequence shown here is derived from an EMBL/GenBank/DDBJ whole genome shotgun (WGS) entry which is preliminary data.</text>
</comment>
<keyword evidence="3" id="KW-1185">Reference proteome</keyword>
<gene>
    <name evidence="2" type="ORF">G1H10_22115</name>
</gene>
<keyword evidence="1" id="KW-0812">Transmembrane</keyword>
<feature type="transmembrane region" description="Helical" evidence="1">
    <location>
        <begin position="128"/>
        <end position="160"/>
    </location>
</feature>
<dbReference type="Proteomes" id="UP000475214">
    <property type="component" value="Unassembled WGS sequence"/>
</dbReference>
<accession>A0A6L9SCR0</accession>
<dbReference type="AlphaFoldDB" id="A0A6L9SCR0"/>
<proteinExistence type="predicted"/>
<keyword evidence="1" id="KW-1133">Transmembrane helix</keyword>